<reference evidence="1 2" key="1">
    <citation type="submission" date="2017-08" db="EMBL/GenBank/DDBJ databases">
        <authorList>
            <person name="Chaillou S."/>
        </authorList>
    </citation>
    <scope>NUCLEOTIDE SEQUENCE [LARGE SCALE GENOMIC DNA]</scope>
    <source>
        <strain evidence="1 2">MFPA15A1205</strain>
    </source>
</reference>
<accession>A0AAX2HCU9</accession>
<name>A0AAX2HCU9_9PSED</name>
<comment type="caution">
    <text evidence="1">The sequence shown here is derived from an EMBL/GenBank/DDBJ whole genome shotgun (WGS) entry which is preliminary data.</text>
</comment>
<dbReference type="AlphaFoldDB" id="A0AAX2HCU9"/>
<gene>
    <name evidence="1" type="ORF">PLUA15_340026</name>
</gene>
<protein>
    <submittedName>
        <fullName evidence="1">Uncharacterized protein</fullName>
    </submittedName>
</protein>
<sequence length="53" mass="5603">MFDPAIEHAKEGIYLCQPVGLTVASALQLRGVVIADGLSVPDRSLRKSHALAS</sequence>
<organism evidence="1 2">
    <name type="scientific">Pseudomonas lundensis</name>
    <dbReference type="NCBI Taxonomy" id="86185"/>
    <lineage>
        <taxon>Bacteria</taxon>
        <taxon>Pseudomonadati</taxon>
        <taxon>Pseudomonadota</taxon>
        <taxon>Gammaproteobacteria</taxon>
        <taxon>Pseudomonadales</taxon>
        <taxon>Pseudomonadaceae</taxon>
        <taxon>Pseudomonas</taxon>
    </lineage>
</organism>
<dbReference type="EMBL" id="OBKZ01000028">
    <property type="protein sequence ID" value="SOB53406.1"/>
    <property type="molecule type" value="Genomic_DNA"/>
</dbReference>
<dbReference type="Proteomes" id="UP000219564">
    <property type="component" value="Unassembled WGS sequence"/>
</dbReference>
<evidence type="ECO:0000313" key="2">
    <source>
        <dbReference type="Proteomes" id="UP000219564"/>
    </source>
</evidence>
<evidence type="ECO:0000313" key="1">
    <source>
        <dbReference type="EMBL" id="SOB53406.1"/>
    </source>
</evidence>
<proteinExistence type="predicted"/>